<dbReference type="EMBL" id="JADGJQ010000023">
    <property type="protein sequence ID" value="KAJ3178946.1"/>
    <property type="molecule type" value="Genomic_DNA"/>
</dbReference>
<feature type="compositionally biased region" description="Polar residues" evidence="1">
    <location>
        <begin position="44"/>
        <end position="63"/>
    </location>
</feature>
<feature type="region of interest" description="Disordered" evidence="1">
    <location>
        <begin position="1"/>
        <end position="111"/>
    </location>
</feature>
<dbReference type="AlphaFoldDB" id="A0AAD5TQC5"/>
<accession>A0AAD5TQC5</accession>
<feature type="compositionally biased region" description="Polar residues" evidence="1">
    <location>
        <begin position="94"/>
        <end position="111"/>
    </location>
</feature>
<proteinExistence type="predicted"/>
<feature type="compositionally biased region" description="Basic and acidic residues" evidence="1">
    <location>
        <begin position="590"/>
        <end position="604"/>
    </location>
</feature>
<sequence>MPVAGPSPIPFSSASPTLIVPASTSATQNDSQPSVVVDAPERQISLSVPSAVTTAQPTQNGSDTPGDAQQEAPAQLSPTISMPSVGQELPSAVVPTQTAQPGPTASGDQQLPSAVVVTFQPAQPSSQSNTHGGGQQLPSAVFATFQTAQPSSKPGFPGAGGQPPASKTDAPSGGGQQQRPSAIIAPPASQPPSAVITAPPSATAISPPGGSQHQSSAVIAPPASQPSAVITAQPAPPASTSIHAAGGQQQSSVLVATAASQINSAGGIAVLSASQPVTTTTAAAVTVQAPPPLLPSSTLAPPVVTNQPAQKSSQPDPSSSVPADPSDASDHSEGASSDDHSSSDHNSGSAQATSDPNNPDDWNNNTNMTSKAVVLTMAQALALVQDDMQKPIIAAPIFLAFAVLGLVVSYATAVYHARHPSRVWEKSGGDEEVVAVPEFVAGARTARPRNDGGGGAGTSRAVPHQHQGREGKALFYSSTVKRVDTVNSGARRNINAISPAAEAPSSIVAGSPRQRTLGRPIPPLPSNASSPIASSLAPPWEKHASRASVVVAELSPSGLYVATAPGNHHHHHRALEEGRAGSSRPFSFEGRADPAWRPRPRPGDDNAEQQQQEVSDSFAGVAQQTYSILTPPPALAPAQSATAMQMQSPAPPVITIDTLDRETSSHHEFSPDASSPRLHLARTPSPPGFDAPEPLTPTAEGDIHHIHAPFPSSPSFSFSPSPSPPETTTTTRVAAQIDGHLAVVAAPTWDQYGFGPYDAAAHYRLVNTQQRLQQSRSDVSAVSSAPTLDRIYGEYDQGWRGGGGQQ</sequence>
<feature type="compositionally biased region" description="Low complexity" evidence="1">
    <location>
        <begin position="709"/>
        <end position="720"/>
    </location>
</feature>
<feature type="region of interest" description="Disordered" evidence="1">
    <location>
        <begin position="290"/>
        <end position="366"/>
    </location>
</feature>
<feature type="compositionally biased region" description="Basic and acidic residues" evidence="1">
    <location>
        <begin position="328"/>
        <end position="343"/>
    </location>
</feature>
<feature type="compositionally biased region" description="Polar residues" evidence="1">
    <location>
        <begin position="10"/>
        <end position="34"/>
    </location>
</feature>
<feature type="region of interest" description="Disordered" evidence="1">
    <location>
        <begin position="501"/>
        <end position="535"/>
    </location>
</feature>
<feature type="region of interest" description="Disordered" evidence="1">
    <location>
        <begin position="562"/>
        <end position="615"/>
    </location>
</feature>
<protein>
    <recommendedName>
        <fullName evidence="5">Transmembrane protein</fullName>
    </recommendedName>
</protein>
<feature type="compositionally biased region" description="Low complexity" evidence="1">
    <location>
        <begin position="344"/>
        <end position="366"/>
    </location>
</feature>
<feature type="compositionally biased region" description="Low complexity" evidence="1">
    <location>
        <begin position="526"/>
        <end position="535"/>
    </location>
</feature>
<evidence type="ECO:0000256" key="2">
    <source>
        <dbReference type="SAM" id="Phobius"/>
    </source>
</evidence>
<feature type="compositionally biased region" description="Low complexity" evidence="1">
    <location>
        <begin position="295"/>
        <end position="326"/>
    </location>
</feature>
<feature type="compositionally biased region" description="Polar residues" evidence="1">
    <location>
        <begin position="238"/>
        <end position="252"/>
    </location>
</feature>
<feature type="transmembrane region" description="Helical" evidence="2">
    <location>
        <begin position="393"/>
        <end position="417"/>
    </location>
</feature>
<keyword evidence="2" id="KW-0812">Transmembrane</keyword>
<feature type="region of interest" description="Disordered" evidence="1">
    <location>
        <begin position="146"/>
        <end position="252"/>
    </location>
</feature>
<feature type="region of interest" description="Disordered" evidence="1">
    <location>
        <begin position="662"/>
        <end position="730"/>
    </location>
</feature>
<keyword evidence="4" id="KW-1185">Reference proteome</keyword>
<evidence type="ECO:0000313" key="3">
    <source>
        <dbReference type="EMBL" id="KAJ3178946.1"/>
    </source>
</evidence>
<feature type="region of interest" description="Disordered" evidence="1">
    <location>
        <begin position="444"/>
        <end position="469"/>
    </location>
</feature>
<dbReference type="Proteomes" id="UP001212152">
    <property type="component" value="Unassembled WGS sequence"/>
</dbReference>
<comment type="caution">
    <text evidence="3">The sequence shown here is derived from an EMBL/GenBank/DDBJ whole genome shotgun (WGS) entry which is preliminary data.</text>
</comment>
<evidence type="ECO:0000256" key="1">
    <source>
        <dbReference type="SAM" id="MobiDB-lite"/>
    </source>
</evidence>
<name>A0AAD5TQC5_9FUNG</name>
<gene>
    <name evidence="3" type="ORF">HDU87_003215</name>
</gene>
<keyword evidence="2" id="KW-0472">Membrane</keyword>
<keyword evidence="2" id="KW-1133">Transmembrane helix</keyword>
<reference evidence="3" key="1">
    <citation type="submission" date="2020-05" db="EMBL/GenBank/DDBJ databases">
        <title>Phylogenomic resolution of chytrid fungi.</title>
        <authorList>
            <person name="Stajich J.E."/>
            <person name="Amses K."/>
            <person name="Simmons R."/>
            <person name="Seto K."/>
            <person name="Myers J."/>
            <person name="Bonds A."/>
            <person name="Quandt C.A."/>
            <person name="Barry K."/>
            <person name="Liu P."/>
            <person name="Grigoriev I."/>
            <person name="Longcore J.E."/>
            <person name="James T.Y."/>
        </authorList>
    </citation>
    <scope>NUCLEOTIDE SEQUENCE</scope>
    <source>
        <strain evidence="3">JEL0379</strain>
    </source>
</reference>
<evidence type="ECO:0008006" key="5">
    <source>
        <dbReference type="Google" id="ProtNLM"/>
    </source>
</evidence>
<organism evidence="3 4">
    <name type="scientific">Geranomyces variabilis</name>
    <dbReference type="NCBI Taxonomy" id="109894"/>
    <lineage>
        <taxon>Eukaryota</taxon>
        <taxon>Fungi</taxon>
        <taxon>Fungi incertae sedis</taxon>
        <taxon>Chytridiomycota</taxon>
        <taxon>Chytridiomycota incertae sedis</taxon>
        <taxon>Chytridiomycetes</taxon>
        <taxon>Spizellomycetales</taxon>
        <taxon>Powellomycetaceae</taxon>
        <taxon>Geranomyces</taxon>
    </lineage>
</organism>
<feature type="compositionally biased region" description="Low complexity" evidence="1">
    <location>
        <begin position="177"/>
        <end position="211"/>
    </location>
</feature>
<evidence type="ECO:0000313" key="4">
    <source>
        <dbReference type="Proteomes" id="UP001212152"/>
    </source>
</evidence>